<keyword evidence="8" id="KW-1185">Reference proteome</keyword>
<keyword evidence="5 6" id="KW-0472">Membrane</keyword>
<accession>A0A0P6XLM3</accession>
<feature type="transmembrane region" description="Helical" evidence="6">
    <location>
        <begin position="97"/>
        <end position="114"/>
    </location>
</feature>
<organism evidence="7 8">
    <name type="scientific">Thermanaerothrix daxensis</name>
    <dbReference type="NCBI Taxonomy" id="869279"/>
    <lineage>
        <taxon>Bacteria</taxon>
        <taxon>Bacillati</taxon>
        <taxon>Chloroflexota</taxon>
        <taxon>Anaerolineae</taxon>
        <taxon>Anaerolineales</taxon>
        <taxon>Anaerolineaceae</taxon>
        <taxon>Thermanaerothrix</taxon>
    </lineage>
</organism>
<gene>
    <name evidence="7" type="ORF">SE15_04370</name>
</gene>
<dbReference type="PANTHER" id="PTHR47089:SF1">
    <property type="entry name" value="GUANOSINE ABC TRANSPORTER PERMEASE PROTEIN NUPP"/>
    <property type="match status" value="1"/>
</dbReference>
<dbReference type="EMBL" id="LGKO01000002">
    <property type="protein sequence ID" value="KPL84360.1"/>
    <property type="molecule type" value="Genomic_DNA"/>
</dbReference>
<dbReference type="GO" id="GO:0022857">
    <property type="term" value="F:transmembrane transporter activity"/>
    <property type="evidence" value="ECO:0007669"/>
    <property type="project" value="InterPro"/>
</dbReference>
<evidence type="ECO:0000256" key="2">
    <source>
        <dbReference type="ARBA" id="ARBA00022475"/>
    </source>
</evidence>
<reference evidence="7 8" key="1">
    <citation type="submission" date="2015-07" db="EMBL/GenBank/DDBJ databases">
        <title>Whole genome sequence of Thermanaerothrix daxensis DSM 23592.</title>
        <authorList>
            <person name="Hemp J."/>
            <person name="Ward L.M."/>
            <person name="Pace L.A."/>
            <person name="Fischer W.W."/>
        </authorList>
    </citation>
    <scope>NUCLEOTIDE SEQUENCE [LARGE SCALE GENOMIC DNA]</scope>
    <source>
        <strain evidence="7 8">GNS-1</strain>
    </source>
</reference>
<dbReference type="CDD" id="cd06580">
    <property type="entry name" value="TM_PBP1_transp_TpRbsC_like"/>
    <property type="match status" value="1"/>
</dbReference>
<evidence type="ECO:0000313" key="8">
    <source>
        <dbReference type="Proteomes" id="UP000050544"/>
    </source>
</evidence>
<feature type="transmembrane region" description="Helical" evidence="6">
    <location>
        <begin position="67"/>
        <end position="85"/>
    </location>
</feature>
<name>A0A0P6XLM3_9CHLR</name>
<dbReference type="AlphaFoldDB" id="A0A0P6XLM3"/>
<evidence type="ECO:0000256" key="5">
    <source>
        <dbReference type="ARBA" id="ARBA00023136"/>
    </source>
</evidence>
<evidence type="ECO:0000256" key="3">
    <source>
        <dbReference type="ARBA" id="ARBA00022692"/>
    </source>
</evidence>
<protein>
    <submittedName>
        <fullName evidence="7">ABC transporter permease</fullName>
    </submittedName>
</protein>
<comment type="subcellular location">
    <subcellularLocation>
        <location evidence="1">Cell membrane</location>
        <topology evidence="1">Multi-pass membrane protein</topology>
    </subcellularLocation>
</comment>
<evidence type="ECO:0000256" key="1">
    <source>
        <dbReference type="ARBA" id="ARBA00004651"/>
    </source>
</evidence>
<dbReference type="Proteomes" id="UP000050544">
    <property type="component" value="Unassembled WGS sequence"/>
</dbReference>
<comment type="caution">
    <text evidence="7">The sequence shown here is derived from an EMBL/GenBank/DDBJ whole genome shotgun (WGS) entry which is preliminary data.</text>
</comment>
<feature type="transmembrane region" description="Helical" evidence="6">
    <location>
        <begin position="214"/>
        <end position="233"/>
    </location>
</feature>
<dbReference type="InterPro" id="IPR001851">
    <property type="entry name" value="ABC_transp_permease"/>
</dbReference>
<dbReference type="PANTHER" id="PTHR47089">
    <property type="entry name" value="ABC TRANSPORTER, PERMEASE PROTEIN"/>
    <property type="match status" value="1"/>
</dbReference>
<feature type="transmembrane region" description="Helical" evidence="6">
    <location>
        <begin position="21"/>
        <end position="42"/>
    </location>
</feature>
<dbReference type="Pfam" id="PF02653">
    <property type="entry name" value="BPD_transp_2"/>
    <property type="match status" value="1"/>
</dbReference>
<keyword evidence="4 6" id="KW-1133">Transmembrane helix</keyword>
<feature type="transmembrane region" description="Helical" evidence="6">
    <location>
        <begin position="120"/>
        <end position="137"/>
    </location>
</feature>
<dbReference type="STRING" id="869279.SE15_04370"/>
<evidence type="ECO:0000256" key="6">
    <source>
        <dbReference type="SAM" id="Phobius"/>
    </source>
</evidence>
<sequence>MPRGDGGLFMNLLRKPAVREFLRIIIAVSAALLLGFFITLLVSKQPLEAYRAFLLGPLSRFNRFGDWIEESITLTLVGLAVALVFKSKQFSLGAEGQILLGALVSGSIALFVPLPGYLRIPLALLAAMGVGFVWGYLPGYLKAHLNANEIVSTLMLNTIALKLYDYFLIFHIKPPNAGYNASETFTKDGILPSFVPPLPFLADLRARFMSQTNITIMLYLAILAFLVAYFLMYRTPFGYELRMIGANIKFARYGGINVKRTIILAFAVSGVFAGLAGAHLAMGIHTKLIQNISLGIGFEGIVVALMARNNPLFVPLSALAYGYLRAGADIMERSSDVSREMVLVIQALIILLVTAEQVLPVIQQRVAARREAQPAASLAEGGQ</sequence>
<proteinExistence type="predicted"/>
<evidence type="ECO:0000256" key="4">
    <source>
        <dbReference type="ARBA" id="ARBA00022989"/>
    </source>
</evidence>
<keyword evidence="3 6" id="KW-0812">Transmembrane</keyword>
<dbReference type="GO" id="GO:0005886">
    <property type="term" value="C:plasma membrane"/>
    <property type="evidence" value="ECO:0007669"/>
    <property type="project" value="UniProtKB-SubCell"/>
</dbReference>
<keyword evidence="2" id="KW-1003">Cell membrane</keyword>
<evidence type="ECO:0000313" key="7">
    <source>
        <dbReference type="EMBL" id="KPL84360.1"/>
    </source>
</evidence>
<feature type="transmembrane region" description="Helical" evidence="6">
    <location>
        <begin position="262"/>
        <end position="281"/>
    </location>
</feature>